<dbReference type="AlphaFoldDB" id="A0A377JLD2"/>
<dbReference type="EMBL" id="UGHV01000006">
    <property type="protein sequence ID" value="STP06531.1"/>
    <property type="molecule type" value="Genomic_DNA"/>
</dbReference>
<evidence type="ECO:0000313" key="3">
    <source>
        <dbReference type="Proteomes" id="UP000254841"/>
    </source>
</evidence>
<sequence>MTIIVENVKEEFLPSMKAFTKAINAKCKVEKPACHKLSESKAMRQIASDFAAMPKEQQDRLRDELETLVNGQSYADPTDK</sequence>
<dbReference type="Proteomes" id="UP000254841">
    <property type="component" value="Unassembled WGS sequence"/>
</dbReference>
<organism evidence="2 3">
    <name type="scientific">Helicobacter canis</name>
    <dbReference type="NCBI Taxonomy" id="29419"/>
    <lineage>
        <taxon>Bacteria</taxon>
        <taxon>Pseudomonadati</taxon>
        <taxon>Campylobacterota</taxon>
        <taxon>Epsilonproteobacteria</taxon>
        <taxon>Campylobacterales</taxon>
        <taxon>Helicobacteraceae</taxon>
        <taxon>Helicobacter</taxon>
    </lineage>
</organism>
<protein>
    <submittedName>
        <fullName evidence="2">Uncharacterized protein</fullName>
    </submittedName>
</protein>
<dbReference type="OrthoDB" id="5359227at2"/>
<name>A0A377JLD2_9HELI</name>
<reference evidence="2 3" key="1">
    <citation type="submission" date="2018-06" db="EMBL/GenBank/DDBJ databases">
        <authorList>
            <consortium name="Pathogen Informatics"/>
            <person name="Doyle S."/>
        </authorList>
    </citation>
    <scope>NUCLEOTIDE SEQUENCE [LARGE SCALE GENOMIC DNA]</scope>
    <source>
        <strain evidence="2 3">NCTC12410</strain>
    </source>
</reference>
<dbReference type="EMBL" id="UGHV01000001">
    <property type="protein sequence ID" value="STO96536.1"/>
    <property type="molecule type" value="Genomic_DNA"/>
</dbReference>
<dbReference type="RefSeq" id="WP_115010864.1">
    <property type="nucleotide sequence ID" value="NZ_UGHV01000001.1"/>
</dbReference>
<proteinExistence type="predicted"/>
<gene>
    <name evidence="1" type="ORF">NCTC12410_00349</name>
    <name evidence="2" type="ORF">NCTC12410_02070</name>
</gene>
<evidence type="ECO:0000313" key="1">
    <source>
        <dbReference type="EMBL" id="STO96536.1"/>
    </source>
</evidence>
<accession>A0A377JLD2</accession>
<evidence type="ECO:0000313" key="2">
    <source>
        <dbReference type="EMBL" id="STP06531.1"/>
    </source>
</evidence>